<evidence type="ECO:0000256" key="7">
    <source>
        <dbReference type="ARBA" id="ARBA00022692"/>
    </source>
</evidence>
<proteinExistence type="inferred from homology"/>
<evidence type="ECO:0000256" key="11">
    <source>
        <dbReference type="ARBA" id="ARBA00023136"/>
    </source>
</evidence>
<dbReference type="GO" id="GO:0005886">
    <property type="term" value="C:plasma membrane"/>
    <property type="evidence" value="ECO:0007669"/>
    <property type="project" value="UniProtKB-SubCell"/>
</dbReference>
<comment type="caution">
    <text evidence="23">The sequence shown here is derived from an EMBL/GenBank/DDBJ whole genome shotgun (WGS) entry which is preliminary data.</text>
</comment>
<dbReference type="InterPro" id="IPR001182">
    <property type="entry name" value="FtsW/RodA"/>
</dbReference>
<evidence type="ECO:0000256" key="16">
    <source>
        <dbReference type="ARBA" id="ARBA00038053"/>
    </source>
</evidence>
<feature type="transmembrane region" description="Helical" evidence="22">
    <location>
        <begin position="90"/>
        <end position="109"/>
    </location>
</feature>
<keyword evidence="13" id="KW-0961">Cell wall biogenesis/degradation</keyword>
<keyword evidence="11 22" id="KW-0472">Membrane</keyword>
<keyword evidence="3" id="KW-1003">Cell membrane</keyword>
<keyword evidence="5" id="KW-0328">Glycosyltransferase</keyword>
<keyword evidence="10 22" id="KW-1133">Transmembrane helix</keyword>
<comment type="subcellular location">
    <subcellularLocation>
        <location evidence="1">Cell membrane</location>
        <topology evidence="1">Multi-pass membrane protein</topology>
    </subcellularLocation>
</comment>
<feature type="transmembrane region" description="Helical" evidence="22">
    <location>
        <begin position="121"/>
        <end position="142"/>
    </location>
</feature>
<dbReference type="GO" id="GO:0032153">
    <property type="term" value="C:cell division site"/>
    <property type="evidence" value="ECO:0007669"/>
    <property type="project" value="TreeGrafter"/>
</dbReference>
<keyword evidence="4" id="KW-0132">Cell division</keyword>
<dbReference type="Pfam" id="PF01098">
    <property type="entry name" value="FTSW_RODA_SPOVE"/>
    <property type="match status" value="1"/>
</dbReference>
<reference evidence="23" key="1">
    <citation type="journal article" date="2021" name="PeerJ">
        <title>Extensive microbial diversity within the chicken gut microbiome revealed by metagenomics and culture.</title>
        <authorList>
            <person name="Gilroy R."/>
            <person name="Ravi A."/>
            <person name="Getino M."/>
            <person name="Pursley I."/>
            <person name="Horton D.L."/>
            <person name="Alikhan N.F."/>
            <person name="Baker D."/>
            <person name="Gharbi K."/>
            <person name="Hall N."/>
            <person name="Watson M."/>
            <person name="Adriaenssens E.M."/>
            <person name="Foster-Nyarko E."/>
            <person name="Jarju S."/>
            <person name="Secka A."/>
            <person name="Antonio M."/>
            <person name="Oren A."/>
            <person name="Chaudhuri R.R."/>
            <person name="La Ragione R."/>
            <person name="Hildebrand F."/>
            <person name="Pallen M.J."/>
        </authorList>
    </citation>
    <scope>NUCLEOTIDE SEQUENCE</scope>
    <source>
        <strain evidence="23">1345</strain>
    </source>
</reference>
<name>A0A9D1ZXM6_9FIRM</name>
<comment type="pathway">
    <text evidence="2">Cell wall biogenesis; peptidoglycan biosynthesis.</text>
</comment>
<dbReference type="GO" id="GO:0008360">
    <property type="term" value="P:regulation of cell shape"/>
    <property type="evidence" value="ECO:0007669"/>
    <property type="project" value="UniProtKB-KW"/>
</dbReference>
<evidence type="ECO:0000256" key="14">
    <source>
        <dbReference type="ARBA" id="ARBA00032370"/>
    </source>
</evidence>
<evidence type="ECO:0000313" key="24">
    <source>
        <dbReference type="Proteomes" id="UP000886750"/>
    </source>
</evidence>
<dbReference type="GO" id="GO:0051301">
    <property type="term" value="P:cell division"/>
    <property type="evidence" value="ECO:0007669"/>
    <property type="project" value="UniProtKB-KW"/>
</dbReference>
<evidence type="ECO:0000256" key="19">
    <source>
        <dbReference type="ARBA" id="ARBA00044770"/>
    </source>
</evidence>
<feature type="transmembrane region" description="Helical" evidence="22">
    <location>
        <begin position="154"/>
        <end position="172"/>
    </location>
</feature>
<keyword evidence="8" id="KW-0133">Cell shape</keyword>
<dbReference type="InterPro" id="IPR013437">
    <property type="entry name" value="FtsW"/>
</dbReference>
<evidence type="ECO:0000256" key="10">
    <source>
        <dbReference type="ARBA" id="ARBA00022989"/>
    </source>
</evidence>
<dbReference type="PANTHER" id="PTHR30474">
    <property type="entry name" value="CELL CYCLE PROTEIN"/>
    <property type="match status" value="1"/>
</dbReference>
<keyword evidence="6" id="KW-0808">Transferase</keyword>
<evidence type="ECO:0000256" key="1">
    <source>
        <dbReference type="ARBA" id="ARBA00004651"/>
    </source>
</evidence>
<keyword evidence="12" id="KW-0131">Cell cycle</keyword>
<evidence type="ECO:0000256" key="13">
    <source>
        <dbReference type="ARBA" id="ARBA00023316"/>
    </source>
</evidence>
<dbReference type="EMBL" id="DXCQ01000074">
    <property type="protein sequence ID" value="HIY97639.1"/>
    <property type="molecule type" value="Genomic_DNA"/>
</dbReference>
<comment type="similarity">
    <text evidence="16">Belongs to the SEDS family. FtsW subfamily.</text>
</comment>
<keyword evidence="9" id="KW-0573">Peptidoglycan synthesis</keyword>
<evidence type="ECO:0000256" key="22">
    <source>
        <dbReference type="SAM" id="Phobius"/>
    </source>
</evidence>
<evidence type="ECO:0000256" key="17">
    <source>
        <dbReference type="ARBA" id="ARBA00041185"/>
    </source>
</evidence>
<protein>
    <recommendedName>
        <fullName evidence="17">Probable peptidoglycan glycosyltransferase FtsW</fullName>
        <ecNumber evidence="19">2.4.99.28</ecNumber>
    </recommendedName>
    <alternativeName>
        <fullName evidence="18">Cell division protein FtsW</fullName>
    </alternativeName>
    <alternativeName>
        <fullName evidence="15">Cell wall polymerase</fullName>
    </alternativeName>
    <alternativeName>
        <fullName evidence="14">Peptidoglycan polymerase</fullName>
    </alternativeName>
</protein>
<dbReference type="Proteomes" id="UP000886750">
    <property type="component" value="Unassembled WGS sequence"/>
</dbReference>
<evidence type="ECO:0000256" key="18">
    <source>
        <dbReference type="ARBA" id="ARBA00041418"/>
    </source>
</evidence>
<dbReference type="PANTHER" id="PTHR30474:SF2">
    <property type="entry name" value="PEPTIDOGLYCAN GLYCOSYLTRANSFERASE FTSW-RELATED"/>
    <property type="match status" value="1"/>
</dbReference>
<gene>
    <name evidence="23" type="primary">ftsW</name>
    <name evidence="23" type="ORF">H9729_08110</name>
</gene>
<evidence type="ECO:0000256" key="8">
    <source>
        <dbReference type="ARBA" id="ARBA00022960"/>
    </source>
</evidence>
<dbReference type="NCBIfam" id="TIGR02614">
    <property type="entry name" value="ftsW"/>
    <property type="match status" value="1"/>
</dbReference>
<dbReference type="GO" id="GO:0008955">
    <property type="term" value="F:peptidoglycan glycosyltransferase activity"/>
    <property type="evidence" value="ECO:0007669"/>
    <property type="project" value="UniProtKB-EC"/>
</dbReference>
<dbReference type="GO" id="GO:0071555">
    <property type="term" value="P:cell wall organization"/>
    <property type="evidence" value="ECO:0007669"/>
    <property type="project" value="UniProtKB-KW"/>
</dbReference>
<evidence type="ECO:0000256" key="4">
    <source>
        <dbReference type="ARBA" id="ARBA00022618"/>
    </source>
</evidence>
<feature type="transmembrane region" description="Helical" evidence="22">
    <location>
        <begin position="178"/>
        <end position="194"/>
    </location>
</feature>
<sequence length="385" mass="41541">MRSMNSVAAVESARAVKKREWGNVAVPVLVALVAAFGVLMVYSASYYTAETQFGDEFYFMKKQLVGFILGLVAMLAAGFFPYAKLKKLKWPALVVSLVLLAAVFVPGLGVENYGATRWIGLGPITIQPSEIAKFGFVIFAAAYASEKPERMKKFVGMLPVLAAGAGICVLIIAEPNMSVTMCVGLLMVAMLFLSGVKIRHFLVILLPIALAVPVLIIMEPYRMQRLYAFLDPWSSPQGEGYQLIQSLYALGNGGWFGTGLFKSMQKYRYLPFAESDFILSVIGEEFGFVGIVLLFLVFGAIICCGVRTAARCKDMFGFLVASGITAVYAIQVVINALVVSGSIPPTGLPLPLVSSGNTSLIITMAAMGVLYNISRGGKGLREKNE</sequence>
<accession>A0A9D1ZXM6</accession>
<evidence type="ECO:0000256" key="15">
    <source>
        <dbReference type="ARBA" id="ARBA00033270"/>
    </source>
</evidence>
<feature type="transmembrane region" description="Helical" evidence="22">
    <location>
        <begin position="201"/>
        <end position="218"/>
    </location>
</feature>
<reference evidence="23" key="2">
    <citation type="submission" date="2021-04" db="EMBL/GenBank/DDBJ databases">
        <authorList>
            <person name="Gilroy R."/>
        </authorList>
    </citation>
    <scope>NUCLEOTIDE SEQUENCE</scope>
    <source>
        <strain evidence="23">1345</strain>
    </source>
</reference>
<feature type="transmembrane region" description="Helical" evidence="22">
    <location>
        <begin position="350"/>
        <end position="373"/>
    </location>
</feature>
<evidence type="ECO:0000256" key="12">
    <source>
        <dbReference type="ARBA" id="ARBA00023306"/>
    </source>
</evidence>
<evidence type="ECO:0000313" key="23">
    <source>
        <dbReference type="EMBL" id="HIY97639.1"/>
    </source>
</evidence>
<dbReference type="EC" id="2.4.99.28" evidence="19"/>
<evidence type="ECO:0000256" key="9">
    <source>
        <dbReference type="ARBA" id="ARBA00022984"/>
    </source>
</evidence>
<evidence type="ECO:0000256" key="5">
    <source>
        <dbReference type="ARBA" id="ARBA00022676"/>
    </source>
</evidence>
<dbReference type="GO" id="GO:0015648">
    <property type="term" value="F:lipid-linked peptidoglycan transporter activity"/>
    <property type="evidence" value="ECO:0007669"/>
    <property type="project" value="TreeGrafter"/>
</dbReference>
<evidence type="ECO:0000256" key="2">
    <source>
        <dbReference type="ARBA" id="ARBA00004752"/>
    </source>
</evidence>
<keyword evidence="7 22" id="KW-0812">Transmembrane</keyword>
<feature type="transmembrane region" description="Helical" evidence="22">
    <location>
        <begin position="64"/>
        <end position="83"/>
    </location>
</feature>
<dbReference type="AlphaFoldDB" id="A0A9D1ZXM6"/>
<evidence type="ECO:0000256" key="3">
    <source>
        <dbReference type="ARBA" id="ARBA00022475"/>
    </source>
</evidence>
<dbReference type="GO" id="GO:0009252">
    <property type="term" value="P:peptidoglycan biosynthetic process"/>
    <property type="evidence" value="ECO:0007669"/>
    <property type="project" value="UniProtKB-KW"/>
</dbReference>
<evidence type="ECO:0000256" key="20">
    <source>
        <dbReference type="ARBA" id="ARBA00049902"/>
    </source>
</evidence>
<organism evidence="23 24">
    <name type="scientific">Candidatus Borkfalkia excrementigallinarum</name>
    <dbReference type="NCBI Taxonomy" id="2838506"/>
    <lineage>
        <taxon>Bacteria</taxon>
        <taxon>Bacillati</taxon>
        <taxon>Bacillota</taxon>
        <taxon>Clostridia</taxon>
        <taxon>Christensenellales</taxon>
        <taxon>Christensenellaceae</taxon>
        <taxon>Candidatus Borkfalkia</taxon>
    </lineage>
</organism>
<comment type="function">
    <text evidence="21">Peptidoglycan polymerase that is essential for cell division.</text>
</comment>
<feature type="transmembrane region" description="Helical" evidence="22">
    <location>
        <begin position="318"/>
        <end position="338"/>
    </location>
</feature>
<evidence type="ECO:0000256" key="21">
    <source>
        <dbReference type="ARBA" id="ARBA00049966"/>
    </source>
</evidence>
<comment type="catalytic activity">
    <reaction evidence="20">
        <text>[GlcNAc-(1-&gt;4)-Mur2Ac(oyl-L-Ala-gamma-D-Glu-L-Lys-D-Ala-D-Ala)](n)-di-trans,octa-cis-undecaprenyl diphosphate + beta-D-GlcNAc-(1-&gt;4)-Mur2Ac(oyl-L-Ala-gamma-D-Glu-L-Lys-D-Ala-D-Ala)-di-trans,octa-cis-undecaprenyl diphosphate = [GlcNAc-(1-&gt;4)-Mur2Ac(oyl-L-Ala-gamma-D-Glu-L-Lys-D-Ala-D-Ala)](n+1)-di-trans,octa-cis-undecaprenyl diphosphate + di-trans,octa-cis-undecaprenyl diphosphate + H(+)</text>
        <dbReference type="Rhea" id="RHEA:23708"/>
        <dbReference type="Rhea" id="RHEA-COMP:9602"/>
        <dbReference type="Rhea" id="RHEA-COMP:9603"/>
        <dbReference type="ChEBI" id="CHEBI:15378"/>
        <dbReference type="ChEBI" id="CHEBI:58405"/>
        <dbReference type="ChEBI" id="CHEBI:60033"/>
        <dbReference type="ChEBI" id="CHEBI:78435"/>
        <dbReference type="EC" id="2.4.99.28"/>
    </reaction>
</comment>
<feature type="transmembrane region" description="Helical" evidence="22">
    <location>
        <begin position="21"/>
        <end position="44"/>
    </location>
</feature>
<evidence type="ECO:0000256" key="6">
    <source>
        <dbReference type="ARBA" id="ARBA00022679"/>
    </source>
</evidence>
<feature type="transmembrane region" description="Helical" evidence="22">
    <location>
        <begin position="286"/>
        <end position="306"/>
    </location>
</feature>